<evidence type="ECO:0000313" key="2">
    <source>
        <dbReference type="EMBL" id="QBR87335.1"/>
    </source>
</evidence>
<keyword evidence="1" id="KW-1133">Transmembrane helix</keyword>
<protein>
    <submittedName>
        <fullName evidence="2">Potassium transporter Trk</fullName>
    </submittedName>
</protein>
<dbReference type="EMBL" id="CP038266">
    <property type="protein sequence ID" value="QBR87335.1"/>
    <property type="molecule type" value="Genomic_DNA"/>
</dbReference>
<name>A0ABX5SR35_9MICO</name>
<keyword evidence="1" id="KW-0472">Membrane</keyword>
<keyword evidence="3" id="KW-1185">Reference proteome</keyword>
<dbReference type="RefSeq" id="WP_135062593.1">
    <property type="nucleotide sequence ID" value="NZ_CP038266.1"/>
</dbReference>
<feature type="transmembrane region" description="Helical" evidence="1">
    <location>
        <begin position="24"/>
        <end position="46"/>
    </location>
</feature>
<proteinExistence type="predicted"/>
<evidence type="ECO:0000256" key="1">
    <source>
        <dbReference type="SAM" id="Phobius"/>
    </source>
</evidence>
<accession>A0ABX5SR35</accession>
<keyword evidence="1" id="KW-0812">Transmembrane</keyword>
<evidence type="ECO:0000313" key="3">
    <source>
        <dbReference type="Proteomes" id="UP000295748"/>
    </source>
</evidence>
<gene>
    <name evidence="2" type="ORF">E4K62_00640</name>
</gene>
<reference evidence="2 3" key="1">
    <citation type="submission" date="2019-03" db="EMBL/GenBank/DDBJ databases">
        <authorList>
            <person name="Dong K."/>
        </authorList>
    </citation>
    <scope>NUCLEOTIDE SEQUENCE [LARGE SCALE GENOMIC DNA]</scope>
    <source>
        <strain evidence="3">dk512</strain>
    </source>
</reference>
<feature type="transmembrane region" description="Helical" evidence="1">
    <location>
        <begin position="66"/>
        <end position="88"/>
    </location>
</feature>
<organism evidence="2 3">
    <name type="scientific">Microbacterium wangchenii</name>
    <dbReference type="NCBI Taxonomy" id="2541726"/>
    <lineage>
        <taxon>Bacteria</taxon>
        <taxon>Bacillati</taxon>
        <taxon>Actinomycetota</taxon>
        <taxon>Actinomycetes</taxon>
        <taxon>Micrococcales</taxon>
        <taxon>Microbacteriaceae</taxon>
        <taxon>Microbacterium</taxon>
    </lineage>
</organism>
<dbReference type="Proteomes" id="UP000295748">
    <property type="component" value="Chromosome"/>
</dbReference>
<sequence length="110" mass="11821">MSDQQPPSVRDDIETVRVRRAPKYGVFLALGAALGLLVAMILTFAFDGTSMVSPNSGMQYSSLQVFGFITLICVPVGIALAGAMALILDRVVGKRTRDVRVDHESVNRPG</sequence>